<dbReference type="Proteomes" id="UP000054477">
    <property type="component" value="Unassembled WGS sequence"/>
</dbReference>
<reference evidence="3" key="2">
    <citation type="submission" date="2015-01" db="EMBL/GenBank/DDBJ databases">
        <title>Evolutionary Origins and Diversification of the Mycorrhizal Mutualists.</title>
        <authorList>
            <consortium name="DOE Joint Genome Institute"/>
            <consortium name="Mycorrhizal Genomics Consortium"/>
            <person name="Kohler A."/>
            <person name="Kuo A."/>
            <person name="Nagy L.G."/>
            <person name="Floudas D."/>
            <person name="Copeland A."/>
            <person name="Barry K.W."/>
            <person name="Cichocki N."/>
            <person name="Veneault-Fourrey C."/>
            <person name="LaButti K."/>
            <person name="Lindquist E.A."/>
            <person name="Lipzen A."/>
            <person name="Lundell T."/>
            <person name="Morin E."/>
            <person name="Murat C."/>
            <person name="Riley R."/>
            <person name="Ohm R."/>
            <person name="Sun H."/>
            <person name="Tunlid A."/>
            <person name="Henrissat B."/>
            <person name="Grigoriev I.V."/>
            <person name="Hibbett D.S."/>
            <person name="Martin F."/>
        </authorList>
    </citation>
    <scope>NUCLEOTIDE SEQUENCE [LARGE SCALE GENOMIC DNA]</scope>
    <source>
        <strain evidence="3">LaAM-08-1</strain>
    </source>
</reference>
<feature type="region of interest" description="Disordered" evidence="1">
    <location>
        <begin position="1"/>
        <end position="50"/>
    </location>
</feature>
<organism evidence="2 3">
    <name type="scientific">Laccaria amethystina LaAM-08-1</name>
    <dbReference type="NCBI Taxonomy" id="1095629"/>
    <lineage>
        <taxon>Eukaryota</taxon>
        <taxon>Fungi</taxon>
        <taxon>Dikarya</taxon>
        <taxon>Basidiomycota</taxon>
        <taxon>Agaricomycotina</taxon>
        <taxon>Agaricomycetes</taxon>
        <taxon>Agaricomycetidae</taxon>
        <taxon>Agaricales</taxon>
        <taxon>Agaricineae</taxon>
        <taxon>Hydnangiaceae</taxon>
        <taxon>Laccaria</taxon>
    </lineage>
</organism>
<evidence type="ECO:0000313" key="2">
    <source>
        <dbReference type="EMBL" id="KIJ93163.1"/>
    </source>
</evidence>
<accession>A0A0C9WWG5</accession>
<gene>
    <name evidence="2" type="ORF">K443DRAFT_684752</name>
</gene>
<keyword evidence="3" id="KW-1185">Reference proteome</keyword>
<dbReference type="EMBL" id="KN838861">
    <property type="protein sequence ID" value="KIJ93163.1"/>
    <property type="molecule type" value="Genomic_DNA"/>
</dbReference>
<name>A0A0C9WWG5_9AGAR</name>
<proteinExistence type="predicted"/>
<dbReference type="AlphaFoldDB" id="A0A0C9WWG5"/>
<dbReference type="HOGENOM" id="CLU_2705171_0_0_1"/>
<reference evidence="2 3" key="1">
    <citation type="submission" date="2014-04" db="EMBL/GenBank/DDBJ databases">
        <authorList>
            <consortium name="DOE Joint Genome Institute"/>
            <person name="Kuo A."/>
            <person name="Kohler A."/>
            <person name="Nagy L.G."/>
            <person name="Floudas D."/>
            <person name="Copeland A."/>
            <person name="Barry K.W."/>
            <person name="Cichocki N."/>
            <person name="Veneault-Fourrey C."/>
            <person name="LaButti K."/>
            <person name="Lindquist E.A."/>
            <person name="Lipzen A."/>
            <person name="Lundell T."/>
            <person name="Morin E."/>
            <person name="Murat C."/>
            <person name="Sun H."/>
            <person name="Tunlid A."/>
            <person name="Henrissat B."/>
            <person name="Grigoriev I.V."/>
            <person name="Hibbett D.S."/>
            <person name="Martin F."/>
            <person name="Nordberg H.P."/>
            <person name="Cantor M.N."/>
            <person name="Hua S.X."/>
        </authorList>
    </citation>
    <scope>NUCLEOTIDE SEQUENCE [LARGE SCALE GENOMIC DNA]</scope>
    <source>
        <strain evidence="2 3">LaAM-08-1</strain>
    </source>
</reference>
<feature type="compositionally biased region" description="Basic and acidic residues" evidence="1">
    <location>
        <begin position="35"/>
        <end position="45"/>
    </location>
</feature>
<sequence length="73" mass="7949">MTMPQLVETQRDIHSPKIMATPSGCASTGAFGGSRSDERRQDARRKSATCSKRPFTVTDGHMAVNAARRIGEQ</sequence>
<evidence type="ECO:0000313" key="3">
    <source>
        <dbReference type="Proteomes" id="UP000054477"/>
    </source>
</evidence>
<evidence type="ECO:0000256" key="1">
    <source>
        <dbReference type="SAM" id="MobiDB-lite"/>
    </source>
</evidence>
<protein>
    <submittedName>
        <fullName evidence="2">Uncharacterized protein</fullName>
    </submittedName>
</protein>